<dbReference type="AlphaFoldDB" id="A0A1I0U3C2"/>
<name>A0A1I0U3C2_9SPHI</name>
<sequence>MKTADININLIDSYFTLLKSLSTDNKLELIARLSESMKTTERKEKEISLDALYGSWDSDQTADELVAELKAARNFTRKRVAL</sequence>
<gene>
    <name evidence="1" type="ORF">SAMN04488511_119100</name>
</gene>
<evidence type="ECO:0000313" key="1">
    <source>
        <dbReference type="EMBL" id="SFA58545.1"/>
    </source>
</evidence>
<dbReference type="RefSeq" id="WP_090987166.1">
    <property type="nucleotide sequence ID" value="NZ_FOJM01000019.1"/>
</dbReference>
<dbReference type="Proteomes" id="UP000198836">
    <property type="component" value="Unassembled WGS sequence"/>
</dbReference>
<evidence type="ECO:0000313" key="2">
    <source>
        <dbReference type="Proteomes" id="UP000198836"/>
    </source>
</evidence>
<organism evidence="1 2">
    <name type="scientific">Pedobacter suwonensis</name>
    <dbReference type="NCBI Taxonomy" id="332999"/>
    <lineage>
        <taxon>Bacteria</taxon>
        <taxon>Pseudomonadati</taxon>
        <taxon>Bacteroidota</taxon>
        <taxon>Sphingobacteriia</taxon>
        <taxon>Sphingobacteriales</taxon>
        <taxon>Sphingobacteriaceae</taxon>
        <taxon>Pedobacter</taxon>
    </lineage>
</organism>
<dbReference type="OrthoDB" id="1376248at2"/>
<protein>
    <submittedName>
        <fullName evidence="1">Uncharacterized protein</fullName>
    </submittedName>
</protein>
<accession>A0A1I0U3C2</accession>
<reference evidence="2" key="1">
    <citation type="submission" date="2016-10" db="EMBL/GenBank/DDBJ databases">
        <authorList>
            <person name="Varghese N."/>
            <person name="Submissions S."/>
        </authorList>
    </citation>
    <scope>NUCLEOTIDE SEQUENCE [LARGE SCALE GENOMIC DNA]</scope>
    <source>
        <strain evidence="2">DSM 18130</strain>
    </source>
</reference>
<proteinExistence type="predicted"/>
<keyword evidence="2" id="KW-1185">Reference proteome</keyword>
<dbReference type="EMBL" id="FOJM01000019">
    <property type="protein sequence ID" value="SFA58545.1"/>
    <property type="molecule type" value="Genomic_DNA"/>
</dbReference>